<feature type="non-terminal residue" evidence="2">
    <location>
        <position position="122"/>
    </location>
</feature>
<accession>A0ABN8R8K1</accession>
<evidence type="ECO:0000259" key="1">
    <source>
        <dbReference type="Pfam" id="PF09588"/>
    </source>
</evidence>
<dbReference type="Gene3D" id="3.90.320.10">
    <property type="match status" value="1"/>
</dbReference>
<dbReference type="PANTHER" id="PTHR46609:SF8">
    <property type="entry name" value="YQAJ VIRAL RECOMBINASE DOMAIN-CONTAINING PROTEIN"/>
    <property type="match status" value="1"/>
</dbReference>
<dbReference type="EMBL" id="CALNXK010000183">
    <property type="protein sequence ID" value="CAH3173630.1"/>
    <property type="molecule type" value="Genomic_DNA"/>
</dbReference>
<evidence type="ECO:0000313" key="2">
    <source>
        <dbReference type="EMBL" id="CAH3173630.1"/>
    </source>
</evidence>
<dbReference type="InterPro" id="IPR011604">
    <property type="entry name" value="PDDEXK-like_dom_sf"/>
</dbReference>
<comment type="caution">
    <text evidence="2">The sequence shown here is derived from an EMBL/GenBank/DDBJ whole genome shotgun (WGS) entry which is preliminary data.</text>
</comment>
<dbReference type="InterPro" id="IPR011335">
    <property type="entry name" value="Restrct_endonuc-II-like"/>
</dbReference>
<organism evidence="2 3">
    <name type="scientific">Porites lobata</name>
    <dbReference type="NCBI Taxonomy" id="104759"/>
    <lineage>
        <taxon>Eukaryota</taxon>
        <taxon>Metazoa</taxon>
        <taxon>Cnidaria</taxon>
        <taxon>Anthozoa</taxon>
        <taxon>Hexacorallia</taxon>
        <taxon>Scleractinia</taxon>
        <taxon>Fungiina</taxon>
        <taxon>Poritidae</taxon>
        <taxon>Porites</taxon>
    </lineage>
</organism>
<proteinExistence type="predicted"/>
<reference evidence="2 3" key="1">
    <citation type="submission" date="2022-05" db="EMBL/GenBank/DDBJ databases">
        <authorList>
            <consortium name="Genoscope - CEA"/>
            <person name="William W."/>
        </authorList>
    </citation>
    <scope>NUCLEOTIDE SEQUENCE [LARGE SCALE GENOMIC DNA]</scope>
</reference>
<dbReference type="InterPro" id="IPR019080">
    <property type="entry name" value="YqaJ_viral_recombinase"/>
</dbReference>
<dbReference type="InterPro" id="IPR051703">
    <property type="entry name" value="NF-kappa-B_Signaling_Reg"/>
</dbReference>
<protein>
    <recommendedName>
        <fullName evidence="1">YqaJ viral recombinase domain-containing protein</fullName>
    </recommendedName>
</protein>
<evidence type="ECO:0000313" key="3">
    <source>
        <dbReference type="Proteomes" id="UP001159405"/>
    </source>
</evidence>
<dbReference type="Pfam" id="PF09588">
    <property type="entry name" value="YqaJ"/>
    <property type="match status" value="1"/>
</dbReference>
<keyword evidence="3" id="KW-1185">Reference proteome</keyword>
<dbReference type="SUPFAM" id="SSF52980">
    <property type="entry name" value="Restriction endonuclease-like"/>
    <property type="match status" value="1"/>
</dbReference>
<name>A0ABN8R8K1_9CNID</name>
<dbReference type="Proteomes" id="UP001159405">
    <property type="component" value="Unassembled WGS sequence"/>
</dbReference>
<gene>
    <name evidence="2" type="ORF">PLOB_00014291</name>
</gene>
<sequence>MFKWGRENENIAVQMYRSIPQRSHVVLFECGIFISPEDPYLAATPDRLCYDATETIPWGIIDVKCPYNARDMTPAEAAKKIKNFMNTLKEDGTLALKVTHEYYYQGVSVQRICFDEQFWKAQ</sequence>
<dbReference type="PANTHER" id="PTHR46609">
    <property type="entry name" value="EXONUCLEASE, PHAGE-TYPE/RECB, C-TERMINAL DOMAIN-CONTAINING PROTEIN"/>
    <property type="match status" value="1"/>
</dbReference>
<feature type="domain" description="YqaJ viral recombinase" evidence="1">
    <location>
        <begin position="3"/>
        <end position="76"/>
    </location>
</feature>